<reference evidence="3" key="1">
    <citation type="submission" date="2022-08" db="EMBL/GenBank/DDBJ databases">
        <authorList>
            <consortium name="DOE Joint Genome Institute"/>
            <person name="Min B."/>
            <person name="Riley R."/>
            <person name="Sierra-Patev S."/>
            <person name="Naranjo-Ortiz M."/>
            <person name="Looney B."/>
            <person name="Konkel Z."/>
            <person name="Slot J.C."/>
            <person name="Sakamoto Y."/>
            <person name="Steenwyk J.L."/>
            <person name="Rokas A."/>
            <person name="Carro J."/>
            <person name="Camarero S."/>
            <person name="Ferreira P."/>
            <person name="Molpeceres G."/>
            <person name="Ruiz-Duenas F.J."/>
            <person name="Serrano A."/>
            <person name="Henrissat B."/>
            <person name="Drula E."/>
            <person name="Hughes K.W."/>
            <person name="Mata J.L."/>
            <person name="Ishikawa N.K."/>
            <person name="Vargas-Isla R."/>
            <person name="Ushijima S."/>
            <person name="Smith C.A."/>
            <person name="Ahrendt S."/>
            <person name="Andreopoulos W."/>
            <person name="He G."/>
            <person name="Labutti K."/>
            <person name="Lipzen A."/>
            <person name="Ng V."/>
            <person name="Sandor L."/>
            <person name="Barry K."/>
            <person name="Martinez A.T."/>
            <person name="Xiao Y."/>
            <person name="Gibbons J.G."/>
            <person name="Terashima K."/>
            <person name="Hibbett D.S."/>
            <person name="Grigoriev I.V."/>
        </authorList>
    </citation>
    <scope>NUCLEOTIDE SEQUENCE</scope>
    <source>
        <strain evidence="3">TFB9207</strain>
    </source>
</reference>
<keyword evidence="1" id="KW-1133">Transmembrane helix</keyword>
<keyword evidence="4" id="KW-1185">Reference proteome</keyword>
<keyword evidence="1" id="KW-0812">Transmembrane</keyword>
<evidence type="ECO:0000259" key="2">
    <source>
        <dbReference type="Pfam" id="PF24803"/>
    </source>
</evidence>
<dbReference type="InterPro" id="IPR056121">
    <property type="entry name" value="DUF7704"/>
</dbReference>
<dbReference type="AlphaFoldDB" id="A0AA38P5Q9"/>
<feature type="transmembrane region" description="Helical" evidence="1">
    <location>
        <begin position="104"/>
        <end position="127"/>
    </location>
</feature>
<dbReference type="EMBL" id="MU806301">
    <property type="protein sequence ID" value="KAJ3836681.1"/>
    <property type="molecule type" value="Genomic_DNA"/>
</dbReference>
<feature type="transmembrane region" description="Helical" evidence="1">
    <location>
        <begin position="147"/>
        <end position="165"/>
    </location>
</feature>
<feature type="transmembrane region" description="Helical" evidence="1">
    <location>
        <begin position="69"/>
        <end position="92"/>
    </location>
</feature>
<dbReference type="Proteomes" id="UP001163846">
    <property type="component" value="Unassembled WGS sequence"/>
</dbReference>
<evidence type="ECO:0000256" key="1">
    <source>
        <dbReference type="SAM" id="Phobius"/>
    </source>
</evidence>
<dbReference type="Pfam" id="PF24803">
    <property type="entry name" value="DUF7704"/>
    <property type="match status" value="1"/>
</dbReference>
<feature type="domain" description="DUF7704" evidence="2">
    <location>
        <begin position="6"/>
        <end position="165"/>
    </location>
</feature>
<evidence type="ECO:0000313" key="3">
    <source>
        <dbReference type="EMBL" id="KAJ3836681.1"/>
    </source>
</evidence>
<sequence length="187" mass="20773">MPSSIQVLPGFYQWLFVYFEPISAMIAAPMIWIYPGTTWFHHEQIPGVNLPGMASSVSSEVLDPRTVVALWQLGNCYMLVGFIVSLVFRVTGDAFHDNPNAQERIVGAILCALAITDVTHVLSSFIGLPPDIRYNPALWNGITHGNITLTTFLFCARLAWFMGVGRSRFHSGSQRSRESVRSGQKAQ</sequence>
<proteinExistence type="predicted"/>
<gene>
    <name evidence="3" type="ORF">F5878DRAFT_726622</name>
</gene>
<dbReference type="PANTHER" id="PTHR37019">
    <property type="entry name" value="CHROMOSOME 1, WHOLE GENOME SHOTGUN SEQUENCE"/>
    <property type="match status" value="1"/>
</dbReference>
<feature type="transmembrane region" description="Helical" evidence="1">
    <location>
        <begin position="12"/>
        <end position="34"/>
    </location>
</feature>
<keyword evidence="1" id="KW-0472">Membrane</keyword>
<comment type="caution">
    <text evidence="3">The sequence shown here is derived from an EMBL/GenBank/DDBJ whole genome shotgun (WGS) entry which is preliminary data.</text>
</comment>
<accession>A0AA38P5Q9</accession>
<protein>
    <recommendedName>
        <fullName evidence="2">DUF7704 domain-containing protein</fullName>
    </recommendedName>
</protein>
<organism evidence="3 4">
    <name type="scientific">Lentinula raphanica</name>
    <dbReference type="NCBI Taxonomy" id="153919"/>
    <lineage>
        <taxon>Eukaryota</taxon>
        <taxon>Fungi</taxon>
        <taxon>Dikarya</taxon>
        <taxon>Basidiomycota</taxon>
        <taxon>Agaricomycotina</taxon>
        <taxon>Agaricomycetes</taxon>
        <taxon>Agaricomycetidae</taxon>
        <taxon>Agaricales</taxon>
        <taxon>Marasmiineae</taxon>
        <taxon>Omphalotaceae</taxon>
        <taxon>Lentinula</taxon>
    </lineage>
</organism>
<dbReference type="PANTHER" id="PTHR37019:SF2">
    <property type="entry name" value="EXPERA DOMAIN-CONTAINING PROTEIN"/>
    <property type="match status" value="1"/>
</dbReference>
<name>A0AA38P5Q9_9AGAR</name>
<evidence type="ECO:0000313" key="4">
    <source>
        <dbReference type="Proteomes" id="UP001163846"/>
    </source>
</evidence>